<dbReference type="Pfam" id="PF00226">
    <property type="entry name" value="DnaJ"/>
    <property type="match status" value="1"/>
</dbReference>
<dbReference type="InterPro" id="IPR036869">
    <property type="entry name" value="J_dom_sf"/>
</dbReference>
<sequence>MTTAGKEQEKSQLATEICELLTRIFSYCSFRSFSGLHLLFSQVDENTDTCVIKKQYHKLALKLHPDKNKHSNAETAFKLVSEAYLCLSDTKRRAAFDSQLNSFSCIKCNTIPSTNYHTNVKIQVPNQETSQRSNRIQRRMKDLRNKLKEEATIIEKCLTANANASTREFGIRSEIPIFNPSDYQYKGYGYPQHRSTNHKNLEDLRSAFKTGNIFMQNKATTGSPVFQYRSQIASSMSKFANLTRDR</sequence>
<dbReference type="CDD" id="cd06257">
    <property type="entry name" value="DnaJ"/>
    <property type="match status" value="1"/>
</dbReference>
<dbReference type="SUPFAM" id="SSF46565">
    <property type="entry name" value="Chaperone J-domain"/>
    <property type="match status" value="1"/>
</dbReference>
<dbReference type="Gene3D" id="1.10.287.110">
    <property type="entry name" value="DnaJ domain"/>
    <property type="match status" value="1"/>
</dbReference>
<evidence type="ECO:0000313" key="4">
    <source>
        <dbReference type="Proteomes" id="UP000030748"/>
    </source>
</evidence>
<dbReference type="InterPro" id="IPR001623">
    <property type="entry name" value="DnaJ_domain"/>
</dbReference>
<dbReference type="eggNOG" id="KOG0714">
    <property type="taxonomic scope" value="Eukaryota"/>
</dbReference>
<dbReference type="PANTHER" id="PTHR44137:SF13">
    <property type="entry name" value="CHAPERONE DNAJ-DOMAIN SUPERFAMILY PROTEIN"/>
    <property type="match status" value="1"/>
</dbReference>
<proteinExistence type="predicted"/>
<gene>
    <name evidence="3" type="ORF">MIMGU_mgv1a022743mg</name>
</gene>
<feature type="domain" description="J" evidence="2">
    <location>
        <begin position="29"/>
        <end position="100"/>
    </location>
</feature>
<name>A0A022S0U6_ERYGU</name>
<protein>
    <recommendedName>
        <fullName evidence="2">J domain-containing protein</fullName>
    </recommendedName>
</protein>
<dbReference type="EMBL" id="KI630180">
    <property type="protein sequence ID" value="EYU45523.1"/>
    <property type="molecule type" value="Genomic_DNA"/>
</dbReference>
<dbReference type="AlphaFoldDB" id="A0A022S0U6"/>
<dbReference type="Proteomes" id="UP000030748">
    <property type="component" value="Unassembled WGS sequence"/>
</dbReference>
<reference evidence="3 4" key="1">
    <citation type="journal article" date="2013" name="Proc. Natl. Acad. Sci. U.S.A.">
        <title>Fine-scale variation in meiotic recombination in Mimulus inferred from population shotgun sequencing.</title>
        <authorList>
            <person name="Hellsten U."/>
            <person name="Wright K.M."/>
            <person name="Jenkins J."/>
            <person name="Shu S."/>
            <person name="Yuan Y."/>
            <person name="Wessler S.R."/>
            <person name="Schmutz J."/>
            <person name="Willis J.H."/>
            <person name="Rokhsar D.S."/>
        </authorList>
    </citation>
    <scope>NUCLEOTIDE SEQUENCE [LARGE SCALE GENOMIC DNA]</scope>
    <source>
        <strain evidence="4">cv. DUN x IM62</strain>
    </source>
</reference>
<dbReference type="PANTHER" id="PTHR44137">
    <property type="entry name" value="BNAC03G44070D PROTEIN"/>
    <property type="match status" value="1"/>
</dbReference>
<dbReference type="STRING" id="4155.A0A022S0U6"/>
<dbReference type="PRINTS" id="PR00625">
    <property type="entry name" value="JDOMAIN"/>
</dbReference>
<feature type="coiled-coil region" evidence="1">
    <location>
        <begin position="126"/>
        <end position="153"/>
    </location>
</feature>
<accession>A0A022S0U6</accession>
<keyword evidence="1" id="KW-0175">Coiled coil</keyword>
<organism evidence="3 4">
    <name type="scientific">Erythranthe guttata</name>
    <name type="common">Yellow monkey flower</name>
    <name type="synonym">Mimulus guttatus</name>
    <dbReference type="NCBI Taxonomy" id="4155"/>
    <lineage>
        <taxon>Eukaryota</taxon>
        <taxon>Viridiplantae</taxon>
        <taxon>Streptophyta</taxon>
        <taxon>Embryophyta</taxon>
        <taxon>Tracheophyta</taxon>
        <taxon>Spermatophyta</taxon>
        <taxon>Magnoliopsida</taxon>
        <taxon>eudicotyledons</taxon>
        <taxon>Gunneridae</taxon>
        <taxon>Pentapetalae</taxon>
        <taxon>asterids</taxon>
        <taxon>lamiids</taxon>
        <taxon>Lamiales</taxon>
        <taxon>Phrymaceae</taxon>
        <taxon>Erythranthe</taxon>
    </lineage>
</organism>
<evidence type="ECO:0000313" key="3">
    <source>
        <dbReference type="EMBL" id="EYU45523.1"/>
    </source>
</evidence>
<evidence type="ECO:0000256" key="1">
    <source>
        <dbReference type="SAM" id="Coils"/>
    </source>
</evidence>
<keyword evidence="4" id="KW-1185">Reference proteome</keyword>
<evidence type="ECO:0000259" key="2">
    <source>
        <dbReference type="PROSITE" id="PS50076"/>
    </source>
</evidence>
<dbReference type="PROSITE" id="PS50076">
    <property type="entry name" value="DNAJ_2"/>
    <property type="match status" value="1"/>
</dbReference>
<dbReference type="SMART" id="SM00271">
    <property type="entry name" value="DnaJ"/>
    <property type="match status" value="1"/>
</dbReference>